<evidence type="ECO:0000256" key="5">
    <source>
        <dbReference type="ARBA" id="ARBA00022729"/>
    </source>
</evidence>
<dbReference type="InterPro" id="IPR006311">
    <property type="entry name" value="TAT_signal"/>
</dbReference>
<dbReference type="SUPFAM" id="SSF53850">
    <property type="entry name" value="Periplasmic binding protein-like II"/>
    <property type="match status" value="1"/>
</dbReference>
<feature type="transmembrane region" description="Helical" evidence="8">
    <location>
        <begin position="30"/>
        <end position="51"/>
    </location>
</feature>
<keyword evidence="10" id="KW-1185">Reference proteome</keyword>
<sequence>MDDHKGKEWSRRLNDVHARYQAGHVSRRDFLRFLGIAGAAAGLCGGPFGLLRSAQAAQSIRFDGWGGTTSEAFRTYAFEPFTKATGIDVIDGEFGNMDSYLTRVKASYPPGGEFNLAHLSGVFDYARYVGLGFHSELDESGIPNLANVMTAMVEPYRAITPKSLSAVPYDLGQTGIAYNTKYVSKEQAEKLGAGLLFDERLKGKLGSWTDWRTNIWYAALATGQSPNDITDLDKVWAALRKQRDLVKKYWGSGAELMSLLANEEIYATPAWSGRVAHLQEQGHPIGYLQPEGTYSWQECIFVLKGSDTDVAQQLLNYMLEPEAAVAVAEAQKYPPSLDPTKVELSDTVRALPAFDPTGKLDGYLFGVPEYWNGHQLEWAEMWDRIMAGA</sequence>
<evidence type="ECO:0000256" key="4">
    <source>
        <dbReference type="ARBA" id="ARBA00022723"/>
    </source>
</evidence>
<keyword evidence="8" id="KW-1133">Transmembrane helix</keyword>
<evidence type="ECO:0000256" key="7">
    <source>
        <dbReference type="ARBA" id="ARBA00023014"/>
    </source>
</evidence>
<dbReference type="NCBIfam" id="TIGR01409">
    <property type="entry name" value="TAT_signal_seq"/>
    <property type="match status" value="1"/>
</dbReference>
<evidence type="ECO:0000256" key="3">
    <source>
        <dbReference type="ARBA" id="ARBA00022448"/>
    </source>
</evidence>
<dbReference type="GO" id="GO:0042597">
    <property type="term" value="C:periplasmic space"/>
    <property type="evidence" value="ECO:0007669"/>
    <property type="project" value="UniProtKB-SubCell"/>
</dbReference>
<dbReference type="PANTHER" id="PTHR30222">
    <property type="entry name" value="SPERMIDINE/PUTRESCINE-BINDING PERIPLASMIC PROTEIN"/>
    <property type="match status" value="1"/>
</dbReference>
<protein>
    <submittedName>
        <fullName evidence="9">Spermidine/putrescine transport system substrate-binding protein</fullName>
    </submittedName>
</protein>
<organism evidence="9 10">
    <name type="scientific">Paucidesulfovibrio gracilis DSM 16080</name>
    <dbReference type="NCBI Taxonomy" id="1121449"/>
    <lineage>
        <taxon>Bacteria</taxon>
        <taxon>Pseudomonadati</taxon>
        <taxon>Thermodesulfobacteriota</taxon>
        <taxon>Desulfovibrionia</taxon>
        <taxon>Desulfovibrionales</taxon>
        <taxon>Desulfovibrionaceae</taxon>
        <taxon>Paucidesulfovibrio</taxon>
    </lineage>
</organism>
<keyword evidence="7" id="KW-0411">Iron-sulfur</keyword>
<dbReference type="PANTHER" id="PTHR30222:SF17">
    <property type="entry name" value="SPERMIDINE_PUTRESCINE-BINDING PERIPLASMIC PROTEIN"/>
    <property type="match status" value="1"/>
</dbReference>
<gene>
    <name evidence="9" type="ORF">SAMN02745704_00639</name>
</gene>
<evidence type="ECO:0000256" key="1">
    <source>
        <dbReference type="ARBA" id="ARBA00004418"/>
    </source>
</evidence>
<dbReference type="EMBL" id="FUYC01000002">
    <property type="protein sequence ID" value="SKA74319.1"/>
    <property type="molecule type" value="Genomic_DNA"/>
</dbReference>
<dbReference type="GO" id="GO:0051536">
    <property type="term" value="F:iron-sulfur cluster binding"/>
    <property type="evidence" value="ECO:0007669"/>
    <property type="project" value="UniProtKB-KW"/>
</dbReference>
<dbReference type="GO" id="GO:0019808">
    <property type="term" value="F:polyamine binding"/>
    <property type="evidence" value="ECO:0007669"/>
    <property type="project" value="InterPro"/>
</dbReference>
<dbReference type="GO" id="GO:0046872">
    <property type="term" value="F:metal ion binding"/>
    <property type="evidence" value="ECO:0007669"/>
    <property type="project" value="UniProtKB-KW"/>
</dbReference>
<dbReference type="RefSeq" id="WP_078716419.1">
    <property type="nucleotide sequence ID" value="NZ_FUYC01000002.1"/>
</dbReference>
<dbReference type="AlphaFoldDB" id="A0A1T4WB29"/>
<keyword evidence="8" id="KW-0812">Transmembrane</keyword>
<dbReference type="PROSITE" id="PS51318">
    <property type="entry name" value="TAT"/>
    <property type="match status" value="1"/>
</dbReference>
<dbReference type="OrthoDB" id="7817969at2"/>
<dbReference type="InterPro" id="IPR019546">
    <property type="entry name" value="TAT_signal_bac_arc"/>
</dbReference>
<comment type="subunit">
    <text evidence="2">Heterodimer of a large and a small subunit.</text>
</comment>
<keyword evidence="5" id="KW-0732">Signal</keyword>
<dbReference type="Pfam" id="PF13416">
    <property type="entry name" value="SBP_bac_8"/>
    <property type="match status" value="1"/>
</dbReference>
<proteinExistence type="predicted"/>
<keyword evidence="7" id="KW-0408">Iron</keyword>
<reference evidence="9 10" key="1">
    <citation type="submission" date="2017-02" db="EMBL/GenBank/DDBJ databases">
        <authorList>
            <person name="Peterson S.W."/>
        </authorList>
    </citation>
    <scope>NUCLEOTIDE SEQUENCE [LARGE SCALE GENOMIC DNA]</scope>
    <source>
        <strain evidence="9 10">DSM 16080</strain>
    </source>
</reference>
<evidence type="ECO:0000256" key="2">
    <source>
        <dbReference type="ARBA" id="ARBA00011771"/>
    </source>
</evidence>
<dbReference type="GO" id="GO:0015846">
    <property type="term" value="P:polyamine transport"/>
    <property type="evidence" value="ECO:0007669"/>
    <property type="project" value="InterPro"/>
</dbReference>
<evidence type="ECO:0000313" key="10">
    <source>
        <dbReference type="Proteomes" id="UP000190027"/>
    </source>
</evidence>
<accession>A0A1T4WB29</accession>
<keyword evidence="4" id="KW-0479">Metal-binding</keyword>
<evidence type="ECO:0000256" key="6">
    <source>
        <dbReference type="ARBA" id="ARBA00022764"/>
    </source>
</evidence>
<dbReference type="PRINTS" id="PR00909">
    <property type="entry name" value="SPERMDNBNDNG"/>
</dbReference>
<dbReference type="InterPro" id="IPR006059">
    <property type="entry name" value="SBP"/>
</dbReference>
<keyword evidence="6" id="KW-0574">Periplasm</keyword>
<dbReference type="STRING" id="1121449.SAMN02745704_00639"/>
<keyword evidence="3" id="KW-0813">Transport</keyword>
<dbReference type="InterPro" id="IPR001188">
    <property type="entry name" value="Sperm_putr-bd"/>
</dbReference>
<name>A0A1T4WB29_9BACT</name>
<dbReference type="Gene3D" id="3.40.190.10">
    <property type="entry name" value="Periplasmic binding protein-like II"/>
    <property type="match status" value="2"/>
</dbReference>
<evidence type="ECO:0000313" key="9">
    <source>
        <dbReference type="EMBL" id="SKA74319.1"/>
    </source>
</evidence>
<dbReference type="Proteomes" id="UP000190027">
    <property type="component" value="Unassembled WGS sequence"/>
</dbReference>
<comment type="subcellular location">
    <subcellularLocation>
        <location evidence="1">Periplasm</location>
    </subcellularLocation>
</comment>
<keyword evidence="8" id="KW-0472">Membrane</keyword>
<evidence type="ECO:0000256" key="8">
    <source>
        <dbReference type="SAM" id="Phobius"/>
    </source>
</evidence>